<feature type="compositionally biased region" description="Acidic residues" evidence="1">
    <location>
        <begin position="1"/>
        <end position="13"/>
    </location>
</feature>
<gene>
    <name evidence="2" type="ORF">F2Q70_00019040</name>
</gene>
<comment type="caution">
    <text evidence="2">The sequence shown here is derived from an EMBL/GenBank/DDBJ whole genome shotgun (WGS) entry which is preliminary data.</text>
</comment>
<feature type="region of interest" description="Disordered" evidence="1">
    <location>
        <begin position="1"/>
        <end position="23"/>
    </location>
</feature>
<proteinExistence type="predicted"/>
<sequence>MRQVWGEEEEELEEEKKDQRRSSGIIDSSLLRWCHEIQSAQQMLLKAICKASSTPYC</sequence>
<dbReference type="AlphaFoldDB" id="A0A8S9HY78"/>
<evidence type="ECO:0000313" key="2">
    <source>
        <dbReference type="EMBL" id="KAF2562654.1"/>
    </source>
</evidence>
<organism evidence="2">
    <name type="scientific">Brassica cretica</name>
    <name type="common">Mustard</name>
    <dbReference type="NCBI Taxonomy" id="69181"/>
    <lineage>
        <taxon>Eukaryota</taxon>
        <taxon>Viridiplantae</taxon>
        <taxon>Streptophyta</taxon>
        <taxon>Embryophyta</taxon>
        <taxon>Tracheophyta</taxon>
        <taxon>Spermatophyta</taxon>
        <taxon>Magnoliopsida</taxon>
        <taxon>eudicotyledons</taxon>
        <taxon>Gunneridae</taxon>
        <taxon>Pentapetalae</taxon>
        <taxon>rosids</taxon>
        <taxon>malvids</taxon>
        <taxon>Brassicales</taxon>
        <taxon>Brassicaceae</taxon>
        <taxon>Brassiceae</taxon>
        <taxon>Brassica</taxon>
    </lineage>
</organism>
<name>A0A8S9HY78_BRACR</name>
<protein>
    <submittedName>
        <fullName evidence="2">Uncharacterized protein</fullName>
    </submittedName>
</protein>
<accession>A0A8S9HY78</accession>
<dbReference type="EMBL" id="QGKY02001250">
    <property type="protein sequence ID" value="KAF2562654.1"/>
    <property type="molecule type" value="Genomic_DNA"/>
</dbReference>
<evidence type="ECO:0000256" key="1">
    <source>
        <dbReference type="SAM" id="MobiDB-lite"/>
    </source>
</evidence>
<reference evidence="2" key="1">
    <citation type="submission" date="2019-12" db="EMBL/GenBank/DDBJ databases">
        <title>Genome sequencing and annotation of Brassica cretica.</title>
        <authorList>
            <person name="Studholme D.J."/>
            <person name="Sarris P.F."/>
        </authorList>
    </citation>
    <scope>NUCLEOTIDE SEQUENCE</scope>
    <source>
        <strain evidence="2">PFS-102/07</strain>
        <tissue evidence="2">Leaf</tissue>
    </source>
</reference>